<sequence>MEITECRAADNVILTLKYPMNARRSCLLCGQLRQINPPAEYLILIEEWTSQTHYVRFEQIAACERMTKILRPRPA</sequence>
<evidence type="ECO:0000313" key="1">
    <source>
        <dbReference type="EMBL" id="AZE54649.1"/>
    </source>
</evidence>
<reference evidence="1 2" key="1">
    <citation type="submission" date="2018-03" db="EMBL/GenBank/DDBJ databases">
        <title>Diversity of phytobeneficial traits revealed by whole-genome analysis of worldwide-isolated phenazine-producing Pseudomonas spp.</title>
        <authorList>
            <person name="Biessy A."/>
            <person name="Novinscak A."/>
            <person name="Blom J."/>
            <person name="Leger G."/>
            <person name="Thomashow L.S."/>
            <person name="Cazorla F.M."/>
            <person name="Josic D."/>
            <person name="Filion M."/>
        </authorList>
    </citation>
    <scope>NUCLEOTIDE SEQUENCE [LARGE SCALE GENOMIC DNA]</scope>
    <source>
        <strain evidence="1 2">30B</strain>
    </source>
</reference>
<dbReference type="RefSeq" id="WP_124377406.1">
    <property type="nucleotide sequence ID" value="NZ_CP027754.1"/>
</dbReference>
<dbReference type="AlphaFoldDB" id="A0A3G7U7U9"/>
<organism evidence="1 2">
    <name type="scientific">Pseudomonas synxantha</name>
    <dbReference type="NCBI Taxonomy" id="47883"/>
    <lineage>
        <taxon>Bacteria</taxon>
        <taxon>Pseudomonadati</taxon>
        <taxon>Pseudomonadota</taxon>
        <taxon>Gammaproteobacteria</taxon>
        <taxon>Pseudomonadales</taxon>
        <taxon>Pseudomonadaceae</taxon>
        <taxon>Pseudomonas</taxon>
    </lineage>
</organism>
<proteinExistence type="predicted"/>
<protein>
    <submittedName>
        <fullName evidence="1">Uncharacterized protein</fullName>
    </submittedName>
</protein>
<evidence type="ECO:0000313" key="2">
    <source>
        <dbReference type="Proteomes" id="UP000268696"/>
    </source>
</evidence>
<name>A0A3G7U7U9_9PSED</name>
<dbReference type="EMBL" id="CP027754">
    <property type="protein sequence ID" value="AZE54649.1"/>
    <property type="molecule type" value="Genomic_DNA"/>
</dbReference>
<gene>
    <name evidence="1" type="ORF">C4K03_2494</name>
</gene>
<dbReference type="Proteomes" id="UP000268696">
    <property type="component" value="Chromosome"/>
</dbReference>
<accession>A0A3G7U7U9</accession>